<organism evidence="2 3">
    <name type="scientific">Zunongwangia pacifica</name>
    <dbReference type="NCBI Taxonomy" id="2911062"/>
    <lineage>
        <taxon>Bacteria</taxon>
        <taxon>Pseudomonadati</taxon>
        <taxon>Bacteroidota</taxon>
        <taxon>Flavobacteriia</taxon>
        <taxon>Flavobacteriales</taxon>
        <taxon>Flavobacteriaceae</taxon>
        <taxon>Zunongwangia</taxon>
    </lineage>
</organism>
<sequence length="138" mass="15689">MLLFCACWLLTLSGCDNEEYGMYEVDRIVGSWKLVEVYNDNNNGRGVWSPAENVYSYTFNEDGTFSSTRFPQCTGGNYSIYDDEIVLDFDCNNNRTMGISSVSSTFIEEFDYDGNNVIFIPTYPACDKGCKLKFEPTN</sequence>
<dbReference type="AlphaFoldDB" id="A0A9X2A0C6"/>
<proteinExistence type="predicted"/>
<dbReference type="EMBL" id="JAKHSK010000006">
    <property type="protein sequence ID" value="MCL6217879.1"/>
    <property type="molecule type" value="Genomic_DNA"/>
</dbReference>
<dbReference type="Proteomes" id="UP001139521">
    <property type="component" value="Unassembled WGS sequence"/>
</dbReference>
<evidence type="ECO:0000313" key="2">
    <source>
        <dbReference type="EMBL" id="MCL6217879.1"/>
    </source>
</evidence>
<dbReference type="RefSeq" id="WP_249600854.1">
    <property type="nucleotide sequence ID" value="NZ_JAKHSK010000006.1"/>
</dbReference>
<reference evidence="2" key="1">
    <citation type="submission" date="2022-01" db="EMBL/GenBank/DDBJ databases">
        <title>Genome sequencing of Zunongwangia sp. M21534 genome.</title>
        <authorList>
            <person name="Chen Y."/>
            <person name="Dong C."/>
            <person name="Shao Z."/>
        </authorList>
    </citation>
    <scope>NUCLEOTIDE SEQUENCE</scope>
    <source>
        <strain evidence="2">MCCC M21534</strain>
    </source>
</reference>
<gene>
    <name evidence="2" type="ORF">L1967_06165</name>
</gene>
<dbReference type="InterPro" id="IPR024311">
    <property type="entry name" value="Lipocalin-like"/>
</dbReference>
<comment type="caution">
    <text evidence="2">The sequence shown here is derived from an EMBL/GenBank/DDBJ whole genome shotgun (WGS) entry which is preliminary data.</text>
</comment>
<keyword evidence="3" id="KW-1185">Reference proteome</keyword>
<evidence type="ECO:0000259" key="1">
    <source>
        <dbReference type="Pfam" id="PF13648"/>
    </source>
</evidence>
<feature type="domain" description="Lipocalin-like" evidence="1">
    <location>
        <begin position="28"/>
        <end position="104"/>
    </location>
</feature>
<accession>A0A9X2A0C6</accession>
<name>A0A9X2A0C6_9FLAO</name>
<evidence type="ECO:0000313" key="3">
    <source>
        <dbReference type="Proteomes" id="UP001139521"/>
    </source>
</evidence>
<protein>
    <submittedName>
        <fullName evidence="2">Lipocalin family protein</fullName>
    </submittedName>
</protein>
<dbReference type="Pfam" id="PF13648">
    <property type="entry name" value="Lipocalin_4"/>
    <property type="match status" value="1"/>
</dbReference>